<keyword evidence="6" id="KW-0175">Coiled coil</keyword>
<sequence length="372" mass="41759">MGRVKLEIKKIENSTNRQVTYSKRRNGLTKKAHELSVLCDIDLALIMFSPSGKLTQYSNCSIEDIIDRFANLPIQERNKRKIENLEYLHKALRKLTGEKEWVPNQILSGSKSQEVGLLEEELKKTQQEKDLIQQRARLYLADEQLLQSVTSVQQLANMETELEQALERVRARKAYMTNAYQAVSAMQRQMLALQGQQHKQQRDTSGRQPLLLQWNNPEVSHSMLQDLMDQHGSPQAILPVQHTNREMGNNSEAIPSSFFPQSGSQSNLHNLAGQFNLVGSNRGLNIHDMALERSGSGQYDKQKKTKGVANAGFASSSSSGAAAEGSAETFTGQSEPNASNWQLSHQAHHHMHAYSSAQYPTGFSSQNDDAWK</sequence>
<dbReference type="InterPro" id="IPR002100">
    <property type="entry name" value="TF_MADSbox"/>
</dbReference>
<comment type="subcellular location">
    <subcellularLocation>
        <location evidence="1">Nucleus</location>
    </subcellularLocation>
</comment>
<keyword evidence="5" id="KW-0539">Nucleus</keyword>
<evidence type="ECO:0000256" key="4">
    <source>
        <dbReference type="ARBA" id="ARBA00023163"/>
    </source>
</evidence>
<organism evidence="9">
    <name type="scientific">Funaria hygrometrica</name>
    <name type="common">Moss</name>
    <dbReference type="NCBI Taxonomy" id="29583"/>
    <lineage>
        <taxon>Eukaryota</taxon>
        <taxon>Viridiplantae</taxon>
        <taxon>Streptophyta</taxon>
        <taxon>Embryophyta</taxon>
        <taxon>Bryophyta</taxon>
        <taxon>Bryophytina</taxon>
        <taxon>Bryopsida</taxon>
        <taxon>Funariidae</taxon>
        <taxon>Funariales</taxon>
        <taxon>Funariaceae</taxon>
        <taxon>Funaria</taxon>
    </lineage>
</organism>
<dbReference type="PROSITE" id="PS00350">
    <property type="entry name" value="MADS_BOX_1"/>
    <property type="match status" value="1"/>
</dbReference>
<keyword evidence="4" id="KW-0804">Transcription</keyword>
<feature type="compositionally biased region" description="Polar residues" evidence="7">
    <location>
        <begin position="333"/>
        <end position="345"/>
    </location>
</feature>
<proteinExistence type="predicted"/>
<dbReference type="InterPro" id="IPR033896">
    <property type="entry name" value="MEF2-like_N"/>
</dbReference>
<accession>D3IZU1</accession>
<dbReference type="SUPFAM" id="SSF55455">
    <property type="entry name" value="SRF-like"/>
    <property type="match status" value="1"/>
</dbReference>
<dbReference type="FunFam" id="3.40.1810.10:FF:000028">
    <property type="entry name" value="Agamous-like MADS-box protein AGL66 isoform A"/>
    <property type="match status" value="1"/>
</dbReference>
<evidence type="ECO:0000256" key="5">
    <source>
        <dbReference type="ARBA" id="ARBA00023242"/>
    </source>
</evidence>
<dbReference type="AlphaFoldDB" id="D3IZU1"/>
<feature type="region of interest" description="Disordered" evidence="7">
    <location>
        <begin position="310"/>
        <end position="353"/>
    </location>
</feature>
<dbReference type="PRINTS" id="PR00404">
    <property type="entry name" value="MADSDOMAIN"/>
</dbReference>
<feature type="domain" description="MADS-box" evidence="8">
    <location>
        <begin position="1"/>
        <end position="61"/>
    </location>
</feature>
<dbReference type="GO" id="GO:0046983">
    <property type="term" value="F:protein dimerization activity"/>
    <property type="evidence" value="ECO:0007669"/>
    <property type="project" value="InterPro"/>
</dbReference>
<evidence type="ECO:0000256" key="6">
    <source>
        <dbReference type="SAM" id="Coils"/>
    </source>
</evidence>
<keyword evidence="2" id="KW-0805">Transcription regulation</keyword>
<dbReference type="SMART" id="SM00432">
    <property type="entry name" value="MADS"/>
    <property type="match status" value="1"/>
</dbReference>
<feature type="coiled-coil region" evidence="6">
    <location>
        <begin position="115"/>
        <end position="172"/>
    </location>
</feature>
<evidence type="ECO:0000256" key="2">
    <source>
        <dbReference type="ARBA" id="ARBA00023015"/>
    </source>
</evidence>
<evidence type="ECO:0000259" key="8">
    <source>
        <dbReference type="PROSITE" id="PS50066"/>
    </source>
</evidence>
<dbReference type="InterPro" id="IPR036879">
    <property type="entry name" value="TF_MADSbox_sf"/>
</dbReference>
<name>D3IZU1_FUNHY</name>
<dbReference type="Gene3D" id="3.40.1810.10">
    <property type="entry name" value="Transcription factor, MADS-box"/>
    <property type="match status" value="1"/>
</dbReference>
<dbReference type="GO" id="GO:0045944">
    <property type="term" value="P:positive regulation of transcription by RNA polymerase II"/>
    <property type="evidence" value="ECO:0007669"/>
    <property type="project" value="InterPro"/>
</dbReference>
<dbReference type="EMBL" id="GQ334460">
    <property type="protein sequence ID" value="ADB81900.1"/>
    <property type="molecule type" value="Genomic_DNA"/>
</dbReference>
<dbReference type="PROSITE" id="PS50066">
    <property type="entry name" value="MADS_BOX_2"/>
    <property type="match status" value="1"/>
</dbReference>
<dbReference type="InterPro" id="IPR050142">
    <property type="entry name" value="MADS-box/MEF2_TF"/>
</dbReference>
<dbReference type="CDD" id="cd00265">
    <property type="entry name" value="MADS_MEF2_like"/>
    <property type="match status" value="1"/>
</dbReference>
<gene>
    <name evidence="9" type="primary">MADS1</name>
</gene>
<dbReference type="GO" id="GO:0000977">
    <property type="term" value="F:RNA polymerase II transcription regulatory region sequence-specific DNA binding"/>
    <property type="evidence" value="ECO:0007669"/>
    <property type="project" value="InterPro"/>
</dbReference>
<evidence type="ECO:0000256" key="3">
    <source>
        <dbReference type="ARBA" id="ARBA00023125"/>
    </source>
</evidence>
<keyword evidence="3" id="KW-0238">DNA-binding</keyword>
<evidence type="ECO:0000256" key="1">
    <source>
        <dbReference type="ARBA" id="ARBA00004123"/>
    </source>
</evidence>
<dbReference type="Pfam" id="PF00319">
    <property type="entry name" value="SRF-TF"/>
    <property type="match status" value="1"/>
</dbReference>
<protein>
    <submittedName>
        <fullName evidence="9">MIKC* MADS-box transcription factor</fullName>
    </submittedName>
</protein>
<feature type="compositionally biased region" description="Low complexity" evidence="7">
    <location>
        <begin position="311"/>
        <end position="332"/>
    </location>
</feature>
<evidence type="ECO:0000313" key="9">
    <source>
        <dbReference type="EMBL" id="ADB81900.1"/>
    </source>
</evidence>
<dbReference type="GO" id="GO:0005634">
    <property type="term" value="C:nucleus"/>
    <property type="evidence" value="ECO:0007669"/>
    <property type="project" value="UniProtKB-SubCell"/>
</dbReference>
<dbReference type="PANTHER" id="PTHR48019">
    <property type="entry name" value="SERUM RESPONSE FACTOR HOMOLOG"/>
    <property type="match status" value="1"/>
</dbReference>
<evidence type="ECO:0000256" key="7">
    <source>
        <dbReference type="SAM" id="MobiDB-lite"/>
    </source>
</evidence>
<reference evidence="9" key="1">
    <citation type="journal article" date="2010" name="Mol. Biol. Evol.">
        <title>MIKC* MADS-box proteins: conserved regulators of the gametophytic generation of land plants.</title>
        <authorList>
            <person name="Zobell O."/>
            <person name="Faigl W."/>
            <person name="Saedler H."/>
            <person name="Munster T."/>
        </authorList>
    </citation>
    <scope>NUCLEOTIDE SEQUENCE</scope>
</reference>